<evidence type="ECO:0000313" key="3">
    <source>
        <dbReference type="Proteomes" id="UP000015104"/>
    </source>
</evidence>
<evidence type="ECO:0000256" key="1">
    <source>
        <dbReference type="SAM" id="MobiDB-lite"/>
    </source>
</evidence>
<protein>
    <submittedName>
        <fullName evidence="2">Uncharacterized protein</fullName>
    </submittedName>
</protein>
<keyword evidence="3" id="KW-1185">Reference proteome</keyword>
<reference evidence="3" key="1">
    <citation type="submission" date="2011-08" db="EMBL/GenBank/DDBJ databases">
        <authorList>
            <person name="Rombauts S."/>
        </authorList>
    </citation>
    <scope>NUCLEOTIDE SEQUENCE</scope>
    <source>
        <strain evidence="3">London</strain>
    </source>
</reference>
<evidence type="ECO:0000313" key="2">
    <source>
        <dbReference type="EnsemblMetazoa" id="tetur02g03430.1"/>
    </source>
</evidence>
<reference evidence="2" key="2">
    <citation type="submission" date="2015-06" db="UniProtKB">
        <authorList>
            <consortium name="EnsemblMetazoa"/>
        </authorList>
    </citation>
    <scope>IDENTIFICATION</scope>
</reference>
<dbReference type="HOGENOM" id="CLU_3052912_0_0_1"/>
<dbReference type="AlphaFoldDB" id="T1JV59"/>
<accession>T1JV59</accession>
<dbReference type="EnsemblMetazoa" id="tetur02g03430.1">
    <property type="protein sequence ID" value="tetur02g03430.1"/>
    <property type="gene ID" value="tetur02g03430"/>
</dbReference>
<proteinExistence type="predicted"/>
<dbReference type="Proteomes" id="UP000015104">
    <property type="component" value="Unassembled WGS sequence"/>
</dbReference>
<name>T1JV59_TETUR</name>
<sequence>MVILLLIWTKYFQPIFQPILDSLFTVKEVKSAKTGDDKLEELSSNKSKKSTKAD</sequence>
<feature type="region of interest" description="Disordered" evidence="1">
    <location>
        <begin position="33"/>
        <end position="54"/>
    </location>
</feature>
<dbReference type="EMBL" id="CAEY01000791">
    <property type="status" value="NOT_ANNOTATED_CDS"/>
    <property type="molecule type" value="Genomic_DNA"/>
</dbReference>
<feature type="compositionally biased region" description="Basic and acidic residues" evidence="1">
    <location>
        <begin position="33"/>
        <end position="43"/>
    </location>
</feature>
<organism evidence="2 3">
    <name type="scientific">Tetranychus urticae</name>
    <name type="common">Two-spotted spider mite</name>
    <dbReference type="NCBI Taxonomy" id="32264"/>
    <lineage>
        <taxon>Eukaryota</taxon>
        <taxon>Metazoa</taxon>
        <taxon>Ecdysozoa</taxon>
        <taxon>Arthropoda</taxon>
        <taxon>Chelicerata</taxon>
        <taxon>Arachnida</taxon>
        <taxon>Acari</taxon>
        <taxon>Acariformes</taxon>
        <taxon>Trombidiformes</taxon>
        <taxon>Prostigmata</taxon>
        <taxon>Eleutherengona</taxon>
        <taxon>Raphignathae</taxon>
        <taxon>Tetranychoidea</taxon>
        <taxon>Tetranychidae</taxon>
        <taxon>Tetranychus</taxon>
    </lineage>
</organism>